<feature type="compositionally biased region" description="Polar residues" evidence="1">
    <location>
        <begin position="352"/>
        <end position="367"/>
    </location>
</feature>
<evidence type="ECO:0000313" key="3">
    <source>
        <dbReference type="Proteomes" id="UP001431209"/>
    </source>
</evidence>
<sequence>MLSRFLLKESLKLNYTYLASRSLLSGSVIPLPTNQIQTYAVKKRKIIKKKPLKKVKRSSTYDDDDDEFDDETFRNLSKKRGVDITKESEVKNLEAQASGSIEATLTPEQKEAESIKIKLGPEKAAMMEGASVYTLRRALEKQNKHEDAVVSNKVAEKKLSYETMQEIREALKVLVEAKENQETDESVRAKRVSPIVELAKRYGVLPRSIVRIVKSRFSPDEKSKSRGIKREEESKNRYKNKAEEDNIQLFKKMRRIREYKALGSKVNDNVDVSYYPKWDNKNKDSQPRPRESNTRSGSMIDDVYDRARRVAKKEQRDEFDSEHRSQGQSRNQSYRNNPRRNDFNSEERHQEQSNNQYYRNDKSNITSFDREERTKPRRMYKEGDAPQRHNDAQPPRNQYGNNSDFERRPRFNDRNPPRFQNDFDDRRGGDRKPYRNQRDNNRQEGGRYGDRRGGDNYG</sequence>
<feature type="compositionally biased region" description="Basic and acidic residues" evidence="1">
    <location>
        <begin position="404"/>
        <end position="458"/>
    </location>
</feature>
<feature type="region of interest" description="Disordered" evidence="1">
    <location>
        <begin position="220"/>
        <end position="239"/>
    </location>
</feature>
<accession>A0AAW2ZFM9</accession>
<feature type="compositionally biased region" description="Polar residues" evidence="1">
    <location>
        <begin position="326"/>
        <end position="336"/>
    </location>
</feature>
<gene>
    <name evidence="2" type="ORF">AKO1_015843</name>
</gene>
<feature type="region of interest" description="Disordered" evidence="1">
    <location>
        <begin position="271"/>
        <end position="458"/>
    </location>
</feature>
<dbReference type="EMBL" id="JAOPGA020001461">
    <property type="protein sequence ID" value="KAL0488687.1"/>
    <property type="molecule type" value="Genomic_DNA"/>
</dbReference>
<feature type="compositionally biased region" description="Basic and acidic residues" evidence="1">
    <location>
        <begin position="278"/>
        <end position="293"/>
    </location>
</feature>
<keyword evidence="3" id="KW-1185">Reference proteome</keyword>
<name>A0AAW2ZFM9_9EUKA</name>
<feature type="compositionally biased region" description="Basic and acidic residues" evidence="1">
    <location>
        <begin position="303"/>
        <end position="325"/>
    </location>
</feature>
<evidence type="ECO:0000313" key="2">
    <source>
        <dbReference type="EMBL" id="KAL0488687.1"/>
    </source>
</evidence>
<dbReference type="AlphaFoldDB" id="A0AAW2ZFM9"/>
<organism evidence="2 3">
    <name type="scientific">Acrasis kona</name>
    <dbReference type="NCBI Taxonomy" id="1008807"/>
    <lineage>
        <taxon>Eukaryota</taxon>
        <taxon>Discoba</taxon>
        <taxon>Heterolobosea</taxon>
        <taxon>Tetramitia</taxon>
        <taxon>Eutetramitia</taxon>
        <taxon>Acrasidae</taxon>
        <taxon>Acrasis</taxon>
    </lineage>
</organism>
<protein>
    <submittedName>
        <fullName evidence="2">Uncharacterized protein</fullName>
    </submittedName>
</protein>
<evidence type="ECO:0000256" key="1">
    <source>
        <dbReference type="SAM" id="MobiDB-lite"/>
    </source>
</evidence>
<proteinExistence type="predicted"/>
<feature type="non-terminal residue" evidence="2">
    <location>
        <position position="458"/>
    </location>
</feature>
<feature type="compositionally biased region" description="Basic and acidic residues" evidence="1">
    <location>
        <begin position="368"/>
        <end position="391"/>
    </location>
</feature>
<comment type="caution">
    <text evidence="2">The sequence shown here is derived from an EMBL/GenBank/DDBJ whole genome shotgun (WGS) entry which is preliminary data.</text>
</comment>
<feature type="compositionally biased region" description="Basic and acidic residues" evidence="1">
    <location>
        <begin position="339"/>
        <end position="351"/>
    </location>
</feature>
<dbReference type="Proteomes" id="UP001431209">
    <property type="component" value="Unassembled WGS sequence"/>
</dbReference>
<reference evidence="2 3" key="1">
    <citation type="submission" date="2024-03" db="EMBL/GenBank/DDBJ databases">
        <title>The Acrasis kona genome and developmental transcriptomes reveal deep origins of eukaryotic multicellular pathways.</title>
        <authorList>
            <person name="Sheikh S."/>
            <person name="Fu C.-J."/>
            <person name="Brown M.W."/>
            <person name="Baldauf S.L."/>
        </authorList>
    </citation>
    <scope>NUCLEOTIDE SEQUENCE [LARGE SCALE GENOMIC DNA]</scope>
    <source>
        <strain evidence="2 3">ATCC MYA-3509</strain>
    </source>
</reference>